<comment type="caution">
    <text evidence="14">The sequence shown here is derived from an EMBL/GenBank/DDBJ whole genome shotgun (WGS) entry which is preliminary data.</text>
</comment>
<dbReference type="PANTHER" id="PTHR11690">
    <property type="entry name" value="AMILORIDE-SENSITIVE SODIUM CHANNEL-RELATED"/>
    <property type="match status" value="1"/>
</dbReference>
<keyword evidence="3 12" id="KW-0813">Transport</keyword>
<evidence type="ECO:0000256" key="11">
    <source>
        <dbReference type="ARBA" id="ARBA00023303"/>
    </source>
</evidence>
<comment type="subcellular location">
    <subcellularLocation>
        <location evidence="1">Membrane</location>
        <topology evidence="1">Multi-pass membrane protein</topology>
    </subcellularLocation>
</comment>
<feature type="transmembrane region" description="Helical" evidence="13">
    <location>
        <begin position="501"/>
        <end position="528"/>
    </location>
</feature>
<evidence type="ECO:0000256" key="10">
    <source>
        <dbReference type="ARBA" id="ARBA00023201"/>
    </source>
</evidence>
<evidence type="ECO:0000256" key="2">
    <source>
        <dbReference type="ARBA" id="ARBA00007193"/>
    </source>
</evidence>
<dbReference type="PANTHER" id="PTHR11690:SF300">
    <property type="entry name" value="PICKPOCKET PROTEIN 19"/>
    <property type="match status" value="1"/>
</dbReference>
<dbReference type="GO" id="GO:0015280">
    <property type="term" value="F:ligand-gated sodium channel activity"/>
    <property type="evidence" value="ECO:0007669"/>
    <property type="project" value="TreeGrafter"/>
</dbReference>
<dbReference type="EMBL" id="JAWQEG010000010">
    <property type="protein sequence ID" value="KAK3896154.1"/>
    <property type="molecule type" value="Genomic_DNA"/>
</dbReference>
<keyword evidence="5 12" id="KW-0812">Transmembrane</keyword>
<name>A0AAE1L4A9_PETCI</name>
<evidence type="ECO:0000256" key="13">
    <source>
        <dbReference type="SAM" id="Phobius"/>
    </source>
</evidence>
<evidence type="ECO:0000256" key="6">
    <source>
        <dbReference type="ARBA" id="ARBA00022989"/>
    </source>
</evidence>
<evidence type="ECO:0000256" key="12">
    <source>
        <dbReference type="RuleBase" id="RU000679"/>
    </source>
</evidence>
<dbReference type="GO" id="GO:0005886">
    <property type="term" value="C:plasma membrane"/>
    <property type="evidence" value="ECO:0007669"/>
    <property type="project" value="TreeGrafter"/>
</dbReference>
<keyword evidence="10 12" id="KW-0739">Sodium transport</keyword>
<protein>
    <recommendedName>
        <fullName evidence="16">Amiloride-sensitive sodium channel</fullName>
    </recommendedName>
</protein>
<evidence type="ECO:0000313" key="14">
    <source>
        <dbReference type="EMBL" id="KAK3896154.1"/>
    </source>
</evidence>
<organism evidence="14 15">
    <name type="scientific">Petrolisthes cinctipes</name>
    <name type="common">Flat porcelain crab</name>
    <dbReference type="NCBI Taxonomy" id="88211"/>
    <lineage>
        <taxon>Eukaryota</taxon>
        <taxon>Metazoa</taxon>
        <taxon>Ecdysozoa</taxon>
        <taxon>Arthropoda</taxon>
        <taxon>Crustacea</taxon>
        <taxon>Multicrustacea</taxon>
        <taxon>Malacostraca</taxon>
        <taxon>Eumalacostraca</taxon>
        <taxon>Eucarida</taxon>
        <taxon>Decapoda</taxon>
        <taxon>Pleocyemata</taxon>
        <taxon>Anomura</taxon>
        <taxon>Galatheoidea</taxon>
        <taxon>Porcellanidae</taxon>
        <taxon>Petrolisthes</taxon>
    </lineage>
</organism>
<dbReference type="Gene3D" id="2.60.470.10">
    <property type="entry name" value="Acid-sensing ion channels like domains"/>
    <property type="match status" value="1"/>
</dbReference>
<keyword evidence="8 12" id="KW-0406">Ion transport</keyword>
<keyword evidence="15" id="KW-1185">Reference proteome</keyword>
<evidence type="ECO:0000256" key="5">
    <source>
        <dbReference type="ARBA" id="ARBA00022692"/>
    </source>
</evidence>
<proteinExistence type="inferred from homology"/>
<gene>
    <name evidence="14" type="ORF">Pcinc_000174</name>
</gene>
<evidence type="ECO:0000313" key="15">
    <source>
        <dbReference type="Proteomes" id="UP001286313"/>
    </source>
</evidence>
<comment type="similarity">
    <text evidence="2 12">Belongs to the amiloride-sensitive sodium channel (TC 1.A.6) family.</text>
</comment>
<evidence type="ECO:0000256" key="3">
    <source>
        <dbReference type="ARBA" id="ARBA00022448"/>
    </source>
</evidence>
<keyword evidence="9 13" id="KW-0472">Membrane</keyword>
<dbReference type="AlphaFoldDB" id="A0AAE1L4A9"/>
<reference evidence="14" key="1">
    <citation type="submission" date="2023-10" db="EMBL/GenBank/DDBJ databases">
        <title>Genome assemblies of two species of porcelain crab, Petrolisthes cinctipes and Petrolisthes manimaculis (Anomura: Porcellanidae).</title>
        <authorList>
            <person name="Angst P."/>
        </authorList>
    </citation>
    <scope>NUCLEOTIDE SEQUENCE</scope>
    <source>
        <strain evidence="14">PB745_01</strain>
        <tissue evidence="14">Gill</tissue>
    </source>
</reference>
<sequence>MEGMPSAQKELDKVVAWYQKHNDKNLIRKRSLYDLIGFISQESTLHGIGHAWNNRKNLLGVFWLLITLTLISVLVYVVVDLVVDFTTREIQSQTTVRLPEGGAFRGEGLQLPSTILCNQAFFSRRKLKAMNISKGLTNYLMGIVNSCYNMRPEVFTTEEGQDYLRHSHSQLLSLMGQQGLSSFSQLVDALSYTCEELILSCWLMGYNISGRECCQHYFISVPSVNGKCYTFYTSPAEVQVVEGYIMGFSLIVQLRLDDFPEIDPAVLNPARMSVGMDVTFTNNITHPTSTAFMKNDLLLPKHIITMDTSLTVIRDKGLKTWLDWWATDCVAVEKVNYASDRERFFMTDANCGVGVMRQCLARLCNCTSYGFDYDMDHLPPCSATETLHCLGTVVAAMNHTLPSPAFTEAFPQDATDEAETELAKSCVAEAMESCNLLCDDYDYSLTKSQRLLEAPVYEELLRLTSSSNLTDVVMVTAHFPKLRYMEVKLWRKTFLDFINTLGGYTGILLGMSVVTAFELVICVLLMLGMGVQRVSQHRSELMLRVSPQHQK</sequence>
<dbReference type="Pfam" id="PF00858">
    <property type="entry name" value="ASC"/>
    <property type="match status" value="1"/>
</dbReference>
<dbReference type="InterPro" id="IPR001873">
    <property type="entry name" value="ENaC"/>
</dbReference>
<dbReference type="PRINTS" id="PR01078">
    <property type="entry name" value="AMINACHANNEL"/>
</dbReference>
<keyword evidence="6 13" id="KW-1133">Transmembrane helix</keyword>
<accession>A0AAE1L4A9</accession>
<evidence type="ECO:0000256" key="1">
    <source>
        <dbReference type="ARBA" id="ARBA00004141"/>
    </source>
</evidence>
<keyword evidence="7" id="KW-0915">Sodium</keyword>
<dbReference type="Proteomes" id="UP001286313">
    <property type="component" value="Unassembled WGS sequence"/>
</dbReference>
<evidence type="ECO:0000256" key="8">
    <source>
        <dbReference type="ARBA" id="ARBA00023065"/>
    </source>
</evidence>
<evidence type="ECO:0008006" key="16">
    <source>
        <dbReference type="Google" id="ProtNLM"/>
    </source>
</evidence>
<feature type="transmembrane region" description="Helical" evidence="13">
    <location>
        <begin position="58"/>
        <end position="79"/>
    </location>
</feature>
<evidence type="ECO:0000256" key="4">
    <source>
        <dbReference type="ARBA" id="ARBA00022461"/>
    </source>
</evidence>
<keyword evidence="11 12" id="KW-0407">Ion channel</keyword>
<evidence type="ECO:0000256" key="7">
    <source>
        <dbReference type="ARBA" id="ARBA00023053"/>
    </source>
</evidence>
<keyword evidence="4 12" id="KW-0894">Sodium channel</keyword>
<evidence type="ECO:0000256" key="9">
    <source>
        <dbReference type="ARBA" id="ARBA00023136"/>
    </source>
</evidence>